<evidence type="ECO:0008006" key="3">
    <source>
        <dbReference type="Google" id="ProtNLM"/>
    </source>
</evidence>
<dbReference type="PANTHER" id="PTHR33977">
    <property type="entry name" value="ZINC ION BINDING PROTEIN"/>
    <property type="match status" value="1"/>
</dbReference>
<proteinExistence type="predicted"/>
<dbReference type="EMBL" id="NBNE01001785">
    <property type="protein sequence ID" value="OWZ12662.1"/>
    <property type="molecule type" value="Genomic_DNA"/>
</dbReference>
<organism evidence="1 2">
    <name type="scientific">Phytophthora megakarya</name>
    <dbReference type="NCBI Taxonomy" id="4795"/>
    <lineage>
        <taxon>Eukaryota</taxon>
        <taxon>Sar</taxon>
        <taxon>Stramenopiles</taxon>
        <taxon>Oomycota</taxon>
        <taxon>Peronosporomycetes</taxon>
        <taxon>Peronosporales</taxon>
        <taxon>Peronosporaceae</taxon>
        <taxon>Phytophthora</taxon>
    </lineage>
</organism>
<comment type="caution">
    <text evidence="1">The sequence shown here is derived from an EMBL/GenBank/DDBJ whole genome shotgun (WGS) entry which is preliminary data.</text>
</comment>
<dbReference type="Proteomes" id="UP000198211">
    <property type="component" value="Unassembled WGS sequence"/>
</dbReference>
<dbReference type="PANTHER" id="PTHR33977:SF1">
    <property type="entry name" value="ZINC ION BINDING PROTEIN"/>
    <property type="match status" value="1"/>
</dbReference>
<name>A0A225W523_9STRA</name>
<sequence length="254" mass="29119">MGDADSAQWNALSESFGGDSSPYKFLMCYFHVAKKIYEKTRAFDIGIAAMVMRDLHEMHFSRCDSEFQERKELRRFVTYFRTVWLNDRVWRWQCYHTLAGYATTNNPCETYNATIKRDVTLRRKLKVGALIDQLLVLCRGESVRARAFALEPGVDDRMVRRANAMARAGVLREYKPERNTIEFLLSSDSKAASHIVNVLASPAIHVYNVHDRRSREDLPVSAQLGSETARMELLGMPATGWAVDIESRLCPCRL</sequence>
<gene>
    <name evidence="1" type="ORF">PHMEG_00014141</name>
</gene>
<keyword evidence="2" id="KW-1185">Reference proteome</keyword>
<dbReference type="OrthoDB" id="126018at2759"/>
<evidence type="ECO:0000313" key="1">
    <source>
        <dbReference type="EMBL" id="OWZ12662.1"/>
    </source>
</evidence>
<dbReference type="AlphaFoldDB" id="A0A225W523"/>
<evidence type="ECO:0000313" key="2">
    <source>
        <dbReference type="Proteomes" id="UP000198211"/>
    </source>
</evidence>
<accession>A0A225W523</accession>
<reference evidence="2" key="1">
    <citation type="submission" date="2017-03" db="EMBL/GenBank/DDBJ databases">
        <title>Phytopthora megakarya and P. palmivora, two closely related causual agents of cacao black pod achieved similar genome size and gene model numbers by different mechanisms.</title>
        <authorList>
            <person name="Ali S."/>
            <person name="Shao J."/>
            <person name="Larry D.J."/>
            <person name="Kronmiller B."/>
            <person name="Shen D."/>
            <person name="Strem M.D."/>
            <person name="Melnick R.L."/>
            <person name="Guiltinan M.J."/>
            <person name="Tyler B.M."/>
            <person name="Meinhardt L.W."/>
            <person name="Bailey B.A."/>
        </authorList>
    </citation>
    <scope>NUCLEOTIDE SEQUENCE [LARGE SCALE GENOMIC DNA]</scope>
    <source>
        <strain evidence="2">zdho120</strain>
    </source>
</reference>
<protein>
    <recommendedName>
        <fullName evidence="3">MULE transposase domain-containing protein</fullName>
    </recommendedName>
</protein>